<dbReference type="PANTHER" id="PTHR46532">
    <property type="entry name" value="MALE FERTILITY FACTOR KL5"/>
    <property type="match status" value="1"/>
</dbReference>
<dbReference type="Pfam" id="PF12781">
    <property type="entry name" value="AAA_9"/>
    <property type="match status" value="1"/>
</dbReference>
<feature type="domain" description="Dynein heavy chain coiled coil stalk" evidence="2">
    <location>
        <begin position="13"/>
        <end position="223"/>
    </location>
</feature>
<proteinExistence type="predicted"/>
<accession>A0A2C9KF65</accession>
<evidence type="ECO:0000259" key="2">
    <source>
        <dbReference type="Pfam" id="PF12777"/>
    </source>
</evidence>
<dbReference type="InterPro" id="IPR026983">
    <property type="entry name" value="DHC"/>
</dbReference>
<evidence type="ECO:0000313" key="5">
    <source>
        <dbReference type="Proteomes" id="UP000076420"/>
    </source>
</evidence>
<evidence type="ECO:0000259" key="3">
    <source>
        <dbReference type="Pfam" id="PF12781"/>
    </source>
</evidence>
<dbReference type="SUPFAM" id="SSF103657">
    <property type="entry name" value="BAR/IMD domain-like"/>
    <property type="match status" value="1"/>
</dbReference>
<gene>
    <name evidence="4" type="primary">106050384</name>
</gene>
<feature type="coiled-coil region" evidence="1">
    <location>
        <begin position="141"/>
        <end position="224"/>
    </location>
</feature>
<dbReference type="GO" id="GO:0007018">
    <property type="term" value="P:microtubule-based movement"/>
    <property type="evidence" value="ECO:0007669"/>
    <property type="project" value="InterPro"/>
</dbReference>
<dbReference type="Pfam" id="PF12777">
    <property type="entry name" value="MT"/>
    <property type="match status" value="1"/>
</dbReference>
<organism evidence="4 5">
    <name type="scientific">Biomphalaria glabrata</name>
    <name type="common">Bloodfluke planorb</name>
    <name type="synonym">Freshwater snail</name>
    <dbReference type="NCBI Taxonomy" id="6526"/>
    <lineage>
        <taxon>Eukaryota</taxon>
        <taxon>Metazoa</taxon>
        <taxon>Spiralia</taxon>
        <taxon>Lophotrochozoa</taxon>
        <taxon>Mollusca</taxon>
        <taxon>Gastropoda</taxon>
        <taxon>Heterobranchia</taxon>
        <taxon>Euthyneura</taxon>
        <taxon>Panpulmonata</taxon>
        <taxon>Hygrophila</taxon>
        <taxon>Lymnaeoidea</taxon>
        <taxon>Planorbidae</taxon>
        <taxon>Biomphalaria</taxon>
    </lineage>
</organism>
<dbReference type="InterPro" id="IPR027417">
    <property type="entry name" value="P-loop_NTPase"/>
</dbReference>
<dbReference type="GO" id="GO:0051959">
    <property type="term" value="F:dynein light intermediate chain binding"/>
    <property type="evidence" value="ECO:0007669"/>
    <property type="project" value="InterPro"/>
</dbReference>
<dbReference type="AlphaFoldDB" id="A0A2C9KF65"/>
<reference evidence="4" key="1">
    <citation type="submission" date="2020-05" db="UniProtKB">
        <authorList>
            <consortium name="EnsemblMetazoa"/>
        </authorList>
    </citation>
    <scope>IDENTIFICATION</scope>
    <source>
        <strain evidence="4">BB02</strain>
    </source>
</reference>
<dbReference type="KEGG" id="bgt:106050384"/>
<dbReference type="GO" id="GO:0045505">
    <property type="term" value="F:dynein intermediate chain binding"/>
    <property type="evidence" value="ECO:0007669"/>
    <property type="project" value="InterPro"/>
</dbReference>
<feature type="domain" description="Dynein heavy chain ATP-binding dynein motor region" evidence="3">
    <location>
        <begin position="269"/>
        <end position="425"/>
    </location>
</feature>
<evidence type="ECO:0000256" key="1">
    <source>
        <dbReference type="SAM" id="Coils"/>
    </source>
</evidence>
<dbReference type="VEuPathDB" id="VectorBase:BGLB018594"/>
<dbReference type="EnsemblMetazoa" id="BGLB018594-RA">
    <property type="protein sequence ID" value="BGLB018594-PA"/>
    <property type="gene ID" value="BGLB018594"/>
</dbReference>
<dbReference type="PANTHER" id="PTHR46532:SF15">
    <property type="entry name" value="CYTOPLASMIC DYNEIN 2 HEAVY CHAIN 1"/>
    <property type="match status" value="1"/>
</dbReference>
<dbReference type="Proteomes" id="UP000076420">
    <property type="component" value="Unassembled WGS sequence"/>
</dbReference>
<evidence type="ECO:0000313" key="4">
    <source>
        <dbReference type="EnsemblMetazoa" id="BGLB018594-PA"/>
    </source>
</evidence>
<protein>
    <recommendedName>
        <fullName evidence="6">Dynein heavy chain coiled coil stalk domain-containing protein</fullName>
    </recommendedName>
</protein>
<sequence length="425" mass="48248">MITRVIGPQDDLLTIVEPLVQEARRAVGSIKNESLSEIRALRAPPDVIRDILEGVLRLMGIFDTSWVSMKSFLAKRGVKEEIQTFDARTISPEIRKSVEELLRKNKDSFDAKNAKRASQAAEPLAAWVVANVKYSYVLEKIEPLEAEQNELKRNLDKVESRMSKLSQALGEVDRKVATLRNRFETLTKEAAELKIKLDRENETIDAAETLVTKLEGEYQRWNQQAFITYLSAAPEDQRRNYLKQWQETVGVDKFDLRRFLSTESEQLIWKSEGLPSDDLSMENALVILQVHDIPIGSSLRPFLIDPSSRATEWLKVHLKANRLEVINQQDANFSTSLELAVRFGKTLIIQEVDGVEPILFPLLRGDLTAQGPRFVVQIGEKTIDYNEEFRLFLTTRNPNPEITPDAAAIITEVNFTTTRAGLTGQ</sequence>
<dbReference type="GO" id="GO:0005858">
    <property type="term" value="C:axonemal dynein complex"/>
    <property type="evidence" value="ECO:0007669"/>
    <property type="project" value="TreeGrafter"/>
</dbReference>
<dbReference type="InterPro" id="IPR024743">
    <property type="entry name" value="Dynein_HC_stalk"/>
</dbReference>
<dbReference type="InterPro" id="IPR027267">
    <property type="entry name" value="AH/BAR_dom_sf"/>
</dbReference>
<evidence type="ECO:0008006" key="6">
    <source>
        <dbReference type="Google" id="ProtNLM"/>
    </source>
</evidence>
<dbReference type="STRING" id="6526.A0A2C9KF65"/>
<keyword evidence="1" id="KW-0175">Coiled coil</keyword>
<dbReference type="Gene3D" id="3.40.50.300">
    <property type="entry name" value="P-loop containing nucleotide triphosphate hydrolases"/>
    <property type="match status" value="1"/>
</dbReference>
<name>A0A2C9KF65_BIOGL</name>
<dbReference type="FunFam" id="3.40.50.300:FF:000598">
    <property type="entry name" value="Dynein cytoplasmic 2 heavy chain 1"/>
    <property type="match status" value="1"/>
</dbReference>
<dbReference type="Gene3D" id="1.20.920.20">
    <property type="match status" value="1"/>
</dbReference>
<dbReference type="InterPro" id="IPR035706">
    <property type="entry name" value="AAA_9"/>
</dbReference>